<gene>
    <name evidence="4" type="ORF">A3H68_00495</name>
</gene>
<dbReference type="PROSITE" id="PS51841">
    <property type="entry name" value="LTD"/>
    <property type="match status" value="1"/>
</dbReference>
<dbReference type="Gene3D" id="2.60.40.1260">
    <property type="entry name" value="Lamin Tail domain"/>
    <property type="match status" value="1"/>
</dbReference>
<sequence length="670" mass="70607">MTKIKVTTSSYYARRRATDDVFVRIFAHAPRKIKAAMYRVGFKVVSLLLVAGLFSFSIGHVGSTYSYFNDFELSAGNRLSATALDFTVGPDGFTSGFIGPEEGGGSSLFVPALSLLSGSTDVEYRIFAEKVGGSDDLCNAVEAVATTSPFLHSGSLLSLGVGPITEVGAWPMDLSFSLPAPNVAQGDVCEVDLVYRGWGTGGAEGNGYEDEERVHLSLRARMIVINEFLPNPEGVAYGFDFGADSDDKPKGEWVELFNNSDSDFDLDGWYVWDNSGSAGNKIFIDTTNTNLGTTVIPAGGFLVVYLQKQVLNNSSDDVRLYNAADELVDAYYYEGHEVCDHEPTPGDPNESATSGGVCDPVPPNKSYARIPDGTGGFVDPIPTPGFANTEDSEIAVASLLISGLEKVNEEVELIESENAYVALSSTTPEQIGDETNETGDELNEGSNNSEVVVPVQSEGGGGGGGNSSADSETLSVGEEENEETLPEEEDELVDPVPEISVPDIASTTESVIENSTTSTTDSVLDVADGADEENIATTTPEEVSVTVDDSPAPDEMIAEEGQQDGVSPENNGGSTEAAETIVDGTILARDEDVAEAVAGEVLTEVSTPTDGDSQDDVSPPPEISETERQLEPTPPADIPAPVSEESVALPVDDSPTGEESPSLEPTTATE</sequence>
<dbReference type="EMBL" id="MHSH01000030">
    <property type="protein sequence ID" value="OHA41321.1"/>
    <property type="molecule type" value="Genomic_DNA"/>
</dbReference>
<protein>
    <recommendedName>
        <fullName evidence="3">LTD domain-containing protein</fullName>
    </recommendedName>
</protein>
<feature type="domain" description="LTD" evidence="3">
    <location>
        <begin position="214"/>
        <end position="347"/>
    </location>
</feature>
<feature type="transmembrane region" description="Helical" evidence="2">
    <location>
        <begin position="40"/>
        <end position="59"/>
    </location>
</feature>
<feature type="region of interest" description="Disordered" evidence="1">
    <location>
        <begin position="340"/>
        <end position="385"/>
    </location>
</feature>
<organism evidence="4 5">
    <name type="scientific">Candidatus Taylorbacteria bacterium RIFCSPLOWO2_02_FULL_46_40</name>
    <dbReference type="NCBI Taxonomy" id="1802329"/>
    <lineage>
        <taxon>Bacteria</taxon>
        <taxon>Candidatus Tayloriibacteriota</taxon>
    </lineage>
</organism>
<feature type="compositionally biased region" description="Polar residues" evidence="1">
    <location>
        <begin position="505"/>
        <end position="514"/>
    </location>
</feature>
<dbReference type="InterPro" id="IPR036415">
    <property type="entry name" value="Lamin_tail_dom_sf"/>
</dbReference>
<feature type="compositionally biased region" description="Acidic residues" evidence="1">
    <location>
        <begin position="477"/>
        <end position="493"/>
    </location>
</feature>
<feature type="compositionally biased region" description="Acidic residues" evidence="1">
    <location>
        <begin position="431"/>
        <end position="443"/>
    </location>
</feature>
<accession>A0A1G2P153</accession>
<dbReference type="InterPro" id="IPR001322">
    <property type="entry name" value="Lamin_tail_dom"/>
</dbReference>
<name>A0A1G2P153_9BACT</name>
<feature type="compositionally biased region" description="Polar residues" evidence="1">
    <location>
        <begin position="657"/>
        <end position="670"/>
    </location>
</feature>
<comment type="caution">
    <text evidence="4">The sequence shown here is derived from an EMBL/GenBank/DDBJ whole genome shotgun (WGS) entry which is preliminary data.</text>
</comment>
<dbReference type="Proteomes" id="UP000176429">
    <property type="component" value="Unassembled WGS sequence"/>
</dbReference>
<keyword evidence="2" id="KW-1133">Transmembrane helix</keyword>
<evidence type="ECO:0000313" key="4">
    <source>
        <dbReference type="EMBL" id="OHA41321.1"/>
    </source>
</evidence>
<evidence type="ECO:0000256" key="2">
    <source>
        <dbReference type="SAM" id="Phobius"/>
    </source>
</evidence>
<evidence type="ECO:0000259" key="3">
    <source>
        <dbReference type="PROSITE" id="PS51841"/>
    </source>
</evidence>
<evidence type="ECO:0000313" key="5">
    <source>
        <dbReference type="Proteomes" id="UP000176429"/>
    </source>
</evidence>
<dbReference type="Pfam" id="PF00932">
    <property type="entry name" value="LTD"/>
    <property type="match status" value="1"/>
</dbReference>
<dbReference type="AlphaFoldDB" id="A0A1G2P153"/>
<keyword evidence="2" id="KW-0472">Membrane</keyword>
<feature type="region of interest" description="Disordered" evidence="1">
    <location>
        <begin position="424"/>
        <end position="670"/>
    </location>
</feature>
<dbReference type="SUPFAM" id="SSF74853">
    <property type="entry name" value="Lamin A/C globular tail domain"/>
    <property type="match status" value="1"/>
</dbReference>
<keyword evidence="2" id="KW-0812">Transmembrane</keyword>
<feature type="compositionally biased region" description="Polar residues" evidence="1">
    <location>
        <begin position="564"/>
        <end position="574"/>
    </location>
</feature>
<evidence type="ECO:0000256" key="1">
    <source>
        <dbReference type="SAM" id="MobiDB-lite"/>
    </source>
</evidence>
<reference evidence="4 5" key="1">
    <citation type="journal article" date="2016" name="Nat. Commun.">
        <title>Thousands of microbial genomes shed light on interconnected biogeochemical processes in an aquifer system.</title>
        <authorList>
            <person name="Anantharaman K."/>
            <person name="Brown C.T."/>
            <person name="Hug L.A."/>
            <person name="Sharon I."/>
            <person name="Castelle C.J."/>
            <person name="Probst A.J."/>
            <person name="Thomas B.C."/>
            <person name="Singh A."/>
            <person name="Wilkins M.J."/>
            <person name="Karaoz U."/>
            <person name="Brodie E.L."/>
            <person name="Williams K.H."/>
            <person name="Hubbard S.S."/>
            <person name="Banfield J.F."/>
        </authorList>
    </citation>
    <scope>NUCLEOTIDE SEQUENCE [LARGE SCALE GENOMIC DNA]</scope>
</reference>
<proteinExistence type="predicted"/>